<accession>A0ABM1F7Z2</accession>
<dbReference type="PANTHER" id="PTHR45792:SF8">
    <property type="entry name" value="DIACYLGLYCEROL LIPASE-ALPHA"/>
    <property type="match status" value="1"/>
</dbReference>
<evidence type="ECO:0000256" key="3">
    <source>
        <dbReference type="ARBA" id="ARBA00023098"/>
    </source>
</evidence>
<keyword evidence="1" id="KW-0378">Hydrolase</keyword>
<evidence type="ECO:0000313" key="5">
    <source>
        <dbReference type="Proteomes" id="UP000695022"/>
    </source>
</evidence>
<evidence type="ECO:0000256" key="4">
    <source>
        <dbReference type="SAM" id="Phobius"/>
    </source>
</evidence>
<organism evidence="5 6">
    <name type="scientific">Priapulus caudatus</name>
    <name type="common">Priapulid worm</name>
    <dbReference type="NCBI Taxonomy" id="37621"/>
    <lineage>
        <taxon>Eukaryota</taxon>
        <taxon>Metazoa</taxon>
        <taxon>Ecdysozoa</taxon>
        <taxon>Scalidophora</taxon>
        <taxon>Priapulida</taxon>
        <taxon>Priapulimorpha</taxon>
        <taxon>Priapulimorphida</taxon>
        <taxon>Priapulidae</taxon>
        <taxon>Priapulus</taxon>
    </lineage>
</organism>
<keyword evidence="5" id="KW-1185">Reference proteome</keyword>
<keyword evidence="3" id="KW-0443">Lipid metabolism</keyword>
<dbReference type="PANTHER" id="PTHR45792">
    <property type="entry name" value="DIACYLGLYCEROL LIPASE HOMOLOG-RELATED"/>
    <property type="match status" value="1"/>
</dbReference>
<gene>
    <name evidence="6" type="primary">LOC106820565</name>
</gene>
<evidence type="ECO:0000256" key="1">
    <source>
        <dbReference type="ARBA" id="ARBA00022801"/>
    </source>
</evidence>
<proteinExistence type="predicted"/>
<sequence length="307" mass="35360">MPGIVVFKRRWSVGSDDLVVPAVFLCVLHLVWLVVLLCVFGAMEYTHACSTELRYHVLGYIILMSLCIICEAAISWVSMRGSILYSQPRDKMQYLLYFRLAILITEGVWLGLGIVWMKEHYGACPNSIAKKTILGIVICNWVVLISVLVTLWCTFDAAGRSWVKMQRYQQSLRNSKTKYKRSGNRRRNWRNRKTWIKYQASWHKRCRLLFCCLGTTDTNRNSFTEIAKLLSEFFRDLDVVPSDVVAGLVLLRRQQKQHSSELVAKNDNSIYQFLSGVPVTPETKFLHLNNEPAIDASIRMLLFLGVI</sequence>
<feature type="transmembrane region" description="Helical" evidence="4">
    <location>
        <begin position="55"/>
        <end position="76"/>
    </location>
</feature>
<evidence type="ECO:0000313" key="6">
    <source>
        <dbReference type="RefSeq" id="XP_014680563.1"/>
    </source>
</evidence>
<keyword evidence="4" id="KW-0812">Transmembrane</keyword>
<name>A0ABM1F7Z2_PRICU</name>
<feature type="transmembrane region" description="Helical" evidence="4">
    <location>
        <begin position="96"/>
        <end position="117"/>
    </location>
</feature>
<feature type="transmembrane region" description="Helical" evidence="4">
    <location>
        <begin position="18"/>
        <end position="43"/>
    </location>
</feature>
<evidence type="ECO:0000256" key="2">
    <source>
        <dbReference type="ARBA" id="ARBA00022963"/>
    </source>
</evidence>
<dbReference type="GeneID" id="106820565"/>
<keyword evidence="2" id="KW-0442">Lipid degradation</keyword>
<dbReference type="RefSeq" id="XP_014680563.1">
    <property type="nucleotide sequence ID" value="XM_014825077.1"/>
</dbReference>
<feature type="transmembrane region" description="Helical" evidence="4">
    <location>
        <begin position="132"/>
        <end position="155"/>
    </location>
</feature>
<dbReference type="InterPro" id="IPR052214">
    <property type="entry name" value="DAG_Lipase-Related"/>
</dbReference>
<keyword evidence="4" id="KW-1133">Transmembrane helix</keyword>
<keyword evidence="4" id="KW-0472">Membrane</keyword>
<protein>
    <submittedName>
        <fullName evidence="6">Sn1-specific diacylglycerol lipase alpha-like</fullName>
    </submittedName>
</protein>
<dbReference type="Proteomes" id="UP000695022">
    <property type="component" value="Unplaced"/>
</dbReference>
<reference evidence="6" key="1">
    <citation type="submission" date="2025-08" db="UniProtKB">
        <authorList>
            <consortium name="RefSeq"/>
        </authorList>
    </citation>
    <scope>IDENTIFICATION</scope>
</reference>